<dbReference type="CDD" id="cd03349">
    <property type="entry name" value="LbH_XAT"/>
    <property type="match status" value="1"/>
</dbReference>
<keyword evidence="3" id="KW-1185">Reference proteome</keyword>
<dbReference type="GO" id="GO:0016740">
    <property type="term" value="F:transferase activity"/>
    <property type="evidence" value="ECO:0007669"/>
    <property type="project" value="UniProtKB-KW"/>
</dbReference>
<dbReference type="Proteomes" id="UP000288102">
    <property type="component" value="Unassembled WGS sequence"/>
</dbReference>
<dbReference type="PANTHER" id="PTHR43300">
    <property type="entry name" value="ACETYLTRANSFERASE"/>
    <property type="match status" value="1"/>
</dbReference>
<comment type="caution">
    <text evidence="2">The sequence shown here is derived from an EMBL/GenBank/DDBJ whole genome shotgun (WGS) entry which is preliminary data.</text>
</comment>
<proteinExistence type="inferred from homology"/>
<dbReference type="InterPro" id="IPR011004">
    <property type="entry name" value="Trimer_LpxA-like_sf"/>
</dbReference>
<gene>
    <name evidence="2" type="ORF">D0817_11210</name>
</gene>
<dbReference type="RefSeq" id="WP_127338457.1">
    <property type="nucleotide sequence ID" value="NZ_QWDM01000006.1"/>
</dbReference>
<dbReference type="SUPFAM" id="SSF51161">
    <property type="entry name" value="Trimeric LpxA-like enzymes"/>
    <property type="match status" value="1"/>
</dbReference>
<evidence type="ECO:0000256" key="1">
    <source>
        <dbReference type="ARBA" id="ARBA00007274"/>
    </source>
</evidence>
<dbReference type="InterPro" id="IPR050179">
    <property type="entry name" value="Trans_hexapeptide_repeat"/>
</dbReference>
<dbReference type="AlphaFoldDB" id="A0A434A7P9"/>
<evidence type="ECO:0000313" key="3">
    <source>
        <dbReference type="Proteomes" id="UP000288102"/>
    </source>
</evidence>
<dbReference type="PANTHER" id="PTHR43300:SF11">
    <property type="entry name" value="ACETYLTRANSFERASE RV3034C-RELATED"/>
    <property type="match status" value="1"/>
</dbReference>
<dbReference type="InterPro" id="IPR001451">
    <property type="entry name" value="Hexapep"/>
</dbReference>
<name>A0A434A7P9_9FLAO</name>
<protein>
    <submittedName>
        <fullName evidence="2">Antibiotic acetyltransferase</fullName>
    </submittedName>
</protein>
<dbReference type="EMBL" id="QWDM01000006">
    <property type="protein sequence ID" value="RUT70375.1"/>
    <property type="molecule type" value="Genomic_DNA"/>
</dbReference>
<dbReference type="Pfam" id="PF00132">
    <property type="entry name" value="Hexapep"/>
    <property type="match status" value="1"/>
</dbReference>
<keyword evidence="2" id="KW-0808">Transferase</keyword>
<dbReference type="OrthoDB" id="9814490at2"/>
<dbReference type="Gene3D" id="2.160.10.10">
    <property type="entry name" value="Hexapeptide repeat proteins"/>
    <property type="match status" value="1"/>
</dbReference>
<comment type="similarity">
    <text evidence="1">Belongs to the transferase hexapeptide repeat family.</text>
</comment>
<reference evidence="3" key="1">
    <citation type="journal article" date="2019" name="Syst. Appl. Microbiol.">
        <title>Flavobacterium circumlabens sp. nov. and Flavobacterium cupreum sp. nov., two psychrotrophic species isolated from Antarctic environmental samples.</title>
        <authorList>
            <person name="Kralova S."/>
            <person name="Busse H.-J."/>
            <person name="Svec P."/>
            <person name="Maslanova I."/>
            <person name="Stankova E."/>
            <person name="Bartak M."/>
            <person name="Sedlacek I."/>
        </authorList>
    </citation>
    <scope>NUCLEOTIDE SEQUENCE [LARGE SCALE GENOMIC DNA]</scope>
    <source>
        <strain evidence="3">CCM 8825</strain>
    </source>
</reference>
<organism evidence="2 3">
    <name type="scientific">Flavobacterium cupreum</name>
    <dbReference type="NCBI Taxonomy" id="2133766"/>
    <lineage>
        <taxon>Bacteria</taxon>
        <taxon>Pseudomonadati</taxon>
        <taxon>Bacteroidota</taxon>
        <taxon>Flavobacteriia</taxon>
        <taxon>Flavobacteriales</taxon>
        <taxon>Flavobacteriaceae</taxon>
        <taxon>Flavobacterium</taxon>
    </lineage>
</organism>
<accession>A0A434A7P9</accession>
<sequence length="213" mass="24497">MRHFLRKIAWIFLGKGYFDFLKGQHKTYLHQAKNVAMGYKSYHNGAFVWQWHQNSQLEIGKYCSIANDVHFILDSGHHTLSEVTSFPHFNHLVDKDLLIGNQTQSDFRKNIKTEESKTIIGNAVWIGMNAIILPNVKIGDGVTILAGSVITKDVPDYAVVGGIPAAIVKMKYDLDTIDKMKKIQWWNWPPEKVEENVGDFYIPIHDFIAKWLR</sequence>
<evidence type="ECO:0000313" key="2">
    <source>
        <dbReference type="EMBL" id="RUT70375.1"/>
    </source>
</evidence>